<dbReference type="SUPFAM" id="SSF53448">
    <property type="entry name" value="Nucleotide-diphospho-sugar transferases"/>
    <property type="match status" value="1"/>
</dbReference>
<keyword evidence="10" id="KW-1185">Reference proteome</keyword>
<evidence type="ECO:0000256" key="2">
    <source>
        <dbReference type="ARBA" id="ARBA00012543"/>
    </source>
</evidence>
<dbReference type="GO" id="GO:0006031">
    <property type="term" value="P:chitin biosynthetic process"/>
    <property type="evidence" value="ECO:0007669"/>
    <property type="project" value="TreeGrafter"/>
</dbReference>
<keyword evidence="5 8" id="KW-1133">Transmembrane helix</keyword>
<evidence type="ECO:0000256" key="4">
    <source>
        <dbReference type="ARBA" id="ARBA00022692"/>
    </source>
</evidence>
<dbReference type="GO" id="GO:0071944">
    <property type="term" value="C:cell periphery"/>
    <property type="evidence" value="ECO:0007669"/>
    <property type="project" value="TreeGrafter"/>
</dbReference>
<dbReference type="PANTHER" id="PTHR22914:SF46">
    <property type="entry name" value="CHITIN SYNTHASE"/>
    <property type="match status" value="1"/>
</dbReference>
<keyword evidence="3" id="KW-0328">Glycosyltransferase</keyword>
<evidence type="ECO:0000256" key="6">
    <source>
        <dbReference type="ARBA" id="ARBA00023136"/>
    </source>
</evidence>
<evidence type="ECO:0000256" key="1">
    <source>
        <dbReference type="ARBA" id="ARBA00004141"/>
    </source>
</evidence>
<accession>A0AAD5UI67</accession>
<evidence type="ECO:0000313" key="10">
    <source>
        <dbReference type="Proteomes" id="UP001210925"/>
    </source>
</evidence>
<keyword evidence="4 8" id="KW-0812">Transmembrane</keyword>
<feature type="transmembrane region" description="Helical" evidence="8">
    <location>
        <begin position="347"/>
        <end position="368"/>
    </location>
</feature>
<dbReference type="GO" id="GO:0030428">
    <property type="term" value="C:cell septum"/>
    <property type="evidence" value="ECO:0007669"/>
    <property type="project" value="TreeGrafter"/>
</dbReference>
<feature type="region of interest" description="Disordered" evidence="7">
    <location>
        <begin position="431"/>
        <end position="497"/>
    </location>
</feature>
<proteinExistence type="predicted"/>
<feature type="transmembrane region" description="Helical" evidence="8">
    <location>
        <begin position="287"/>
        <end position="310"/>
    </location>
</feature>
<evidence type="ECO:0000256" key="7">
    <source>
        <dbReference type="SAM" id="MobiDB-lite"/>
    </source>
</evidence>
<evidence type="ECO:0000313" key="9">
    <source>
        <dbReference type="EMBL" id="KAJ3258749.1"/>
    </source>
</evidence>
<dbReference type="EC" id="2.4.1.16" evidence="2"/>
<dbReference type="PANTHER" id="PTHR22914">
    <property type="entry name" value="CHITIN SYNTHASE"/>
    <property type="match status" value="1"/>
</dbReference>
<dbReference type="GO" id="GO:0016020">
    <property type="term" value="C:membrane"/>
    <property type="evidence" value="ECO:0007669"/>
    <property type="project" value="UniProtKB-SubCell"/>
</dbReference>
<reference evidence="9" key="1">
    <citation type="submission" date="2020-05" db="EMBL/GenBank/DDBJ databases">
        <title>Phylogenomic resolution of chytrid fungi.</title>
        <authorList>
            <person name="Stajich J.E."/>
            <person name="Amses K."/>
            <person name="Simmons R."/>
            <person name="Seto K."/>
            <person name="Myers J."/>
            <person name="Bonds A."/>
            <person name="Quandt C.A."/>
            <person name="Barry K."/>
            <person name="Liu P."/>
            <person name="Grigoriev I."/>
            <person name="Longcore J.E."/>
            <person name="James T.Y."/>
        </authorList>
    </citation>
    <scope>NUCLEOTIDE SEQUENCE</scope>
    <source>
        <strain evidence="9">PLAUS21</strain>
    </source>
</reference>
<organism evidence="9 10">
    <name type="scientific">Boothiomyces macroporosus</name>
    <dbReference type="NCBI Taxonomy" id="261099"/>
    <lineage>
        <taxon>Eukaryota</taxon>
        <taxon>Fungi</taxon>
        <taxon>Fungi incertae sedis</taxon>
        <taxon>Chytridiomycota</taxon>
        <taxon>Chytridiomycota incertae sedis</taxon>
        <taxon>Chytridiomycetes</taxon>
        <taxon>Rhizophydiales</taxon>
        <taxon>Terramycetaceae</taxon>
        <taxon>Boothiomyces</taxon>
    </lineage>
</organism>
<dbReference type="Proteomes" id="UP001210925">
    <property type="component" value="Unassembled WGS sequence"/>
</dbReference>
<sequence length="510" mass="59113">MPIYNEDKDALINAVESIVQSVYPANKMVVYLSFDSDEISELYLHLMKYLAGGEELPKSAYRERVLIIYQRIHFIVNRFPHGGKRNTQAATFEQIIDAYEGREKGTFVLFIDSDIILHRDCMLEFLRAMEDNKEMVGMTGFISAISSRGFNPYWYFQDTEYVIGQIFSRALEAGLGGVTCLPGALTIVRLNEFAQASKLYFSDLDTEKIFDFHRYHLGEDRYLTHILMEQSKSYSIGFCLSARAKTEAPGNWSSFLKQRRRWLLGALSNEVYFLCDVRLWVRVPFLILYKLLLFSSQSTGFLMYLVLFAYIVGVSFTTIQTLVLWTPYLASWILTFFFAIVTRRFKIFWMYPVLVLVIPWIFLLINLYSTFTWNVRTWGGPRTDQEEHIQHIDLSRPITLLELQLEGTSDFLLDMIDYDSSGTLGFTDSMYSRDSRDSDESGYESSLGDRRSRSRTSLANRSQSSFNSYKPSRPSSLGRNQSSSDEDKENPYDLPQIATVSERLFTEWNR</sequence>
<comment type="subcellular location">
    <subcellularLocation>
        <location evidence="1">Membrane</location>
        <topology evidence="1">Multi-pass membrane protein</topology>
    </subcellularLocation>
</comment>
<dbReference type="GO" id="GO:0004100">
    <property type="term" value="F:chitin synthase activity"/>
    <property type="evidence" value="ECO:0007669"/>
    <property type="project" value="UniProtKB-EC"/>
</dbReference>
<comment type="caution">
    <text evidence="9">The sequence shown here is derived from an EMBL/GenBank/DDBJ whole genome shotgun (WGS) entry which is preliminary data.</text>
</comment>
<dbReference type="InterPro" id="IPR029044">
    <property type="entry name" value="Nucleotide-diphossugar_trans"/>
</dbReference>
<dbReference type="AlphaFoldDB" id="A0AAD5UI67"/>
<keyword evidence="3" id="KW-0808">Transferase</keyword>
<dbReference type="Pfam" id="PF03142">
    <property type="entry name" value="Chitin_synth_2"/>
    <property type="match status" value="1"/>
</dbReference>
<feature type="transmembrane region" description="Helical" evidence="8">
    <location>
        <begin position="322"/>
        <end position="341"/>
    </location>
</feature>
<evidence type="ECO:0000256" key="3">
    <source>
        <dbReference type="ARBA" id="ARBA00022676"/>
    </source>
</evidence>
<feature type="compositionally biased region" description="Polar residues" evidence="7">
    <location>
        <begin position="455"/>
        <end position="483"/>
    </location>
</feature>
<dbReference type="EMBL" id="JADGKB010000024">
    <property type="protein sequence ID" value="KAJ3258749.1"/>
    <property type="molecule type" value="Genomic_DNA"/>
</dbReference>
<evidence type="ECO:0000256" key="5">
    <source>
        <dbReference type="ARBA" id="ARBA00022989"/>
    </source>
</evidence>
<protein>
    <recommendedName>
        <fullName evidence="2">chitin synthase</fullName>
        <ecNumber evidence="2">2.4.1.16</ecNumber>
    </recommendedName>
</protein>
<gene>
    <name evidence="9" type="ORF">HK103_003343</name>
</gene>
<name>A0AAD5UI67_9FUNG</name>
<dbReference type="Gene3D" id="3.90.550.10">
    <property type="entry name" value="Spore Coat Polysaccharide Biosynthesis Protein SpsA, Chain A"/>
    <property type="match status" value="1"/>
</dbReference>
<evidence type="ECO:0000256" key="8">
    <source>
        <dbReference type="SAM" id="Phobius"/>
    </source>
</evidence>
<keyword evidence="6 8" id="KW-0472">Membrane</keyword>
<dbReference type="InterPro" id="IPR004835">
    <property type="entry name" value="Chitin_synth"/>
</dbReference>